<evidence type="ECO:0000256" key="2">
    <source>
        <dbReference type="ARBA" id="ARBA00002632"/>
    </source>
</evidence>
<organism evidence="17 18">
    <name type="scientific">Chromobacterium violaceum</name>
    <dbReference type="NCBI Taxonomy" id="536"/>
    <lineage>
        <taxon>Bacteria</taxon>
        <taxon>Pseudomonadati</taxon>
        <taxon>Pseudomonadota</taxon>
        <taxon>Betaproteobacteria</taxon>
        <taxon>Neisseriales</taxon>
        <taxon>Chromobacteriaceae</taxon>
        <taxon>Chromobacterium</taxon>
    </lineage>
</organism>
<evidence type="ECO:0000313" key="18">
    <source>
        <dbReference type="Proteomes" id="UP000196342"/>
    </source>
</evidence>
<evidence type="ECO:0000256" key="12">
    <source>
        <dbReference type="ARBA" id="ARBA00031393"/>
    </source>
</evidence>
<dbReference type="InterPro" id="IPR002891">
    <property type="entry name" value="APS"/>
</dbReference>
<keyword evidence="8 14" id="KW-0547">Nucleotide-binding</keyword>
<protein>
    <recommendedName>
        <fullName evidence="6 14">Adenylyl-sulfate kinase</fullName>
        <ecNumber evidence="5 14">2.7.1.25</ecNumber>
    </recommendedName>
    <alternativeName>
        <fullName evidence="12 14">APS kinase</fullName>
    </alternativeName>
    <alternativeName>
        <fullName evidence="13 14">ATP adenosine-5'-phosphosulfate 3'-phosphotransferase</fullName>
    </alternativeName>
    <alternativeName>
        <fullName evidence="11 14">Adenosine-5'-phosphosulfate kinase</fullName>
    </alternativeName>
</protein>
<evidence type="ECO:0000256" key="4">
    <source>
        <dbReference type="ARBA" id="ARBA00007008"/>
    </source>
</evidence>
<dbReference type="PANTHER" id="PTHR11055:SF63">
    <property type="entry name" value="ADENYLYL-SULFATE KINASE 1, CHLOROPLASTIC"/>
    <property type="match status" value="1"/>
</dbReference>
<keyword evidence="18" id="KW-1185">Reference proteome</keyword>
<comment type="similarity">
    <text evidence="4 14 15">Belongs to the APS kinase family.</text>
</comment>
<dbReference type="GO" id="GO:0070814">
    <property type="term" value="P:hydrogen sulfide biosynthetic process"/>
    <property type="evidence" value="ECO:0007669"/>
    <property type="project" value="UniProtKB-UniRule"/>
</dbReference>
<gene>
    <name evidence="14" type="primary">cysC</name>
    <name evidence="17" type="ORF">CBW21_14085</name>
</gene>
<evidence type="ECO:0000259" key="16">
    <source>
        <dbReference type="Pfam" id="PF01583"/>
    </source>
</evidence>
<proteinExistence type="inferred from homology"/>
<dbReference type="HAMAP" id="MF_00065">
    <property type="entry name" value="Adenylyl_sulf_kinase"/>
    <property type="match status" value="1"/>
</dbReference>
<dbReference type="InterPro" id="IPR059117">
    <property type="entry name" value="APS_kinase_dom"/>
</dbReference>
<comment type="catalytic activity">
    <reaction evidence="1 14 15">
        <text>adenosine 5'-phosphosulfate + ATP = 3'-phosphoadenylyl sulfate + ADP + H(+)</text>
        <dbReference type="Rhea" id="RHEA:24152"/>
        <dbReference type="ChEBI" id="CHEBI:15378"/>
        <dbReference type="ChEBI" id="CHEBI:30616"/>
        <dbReference type="ChEBI" id="CHEBI:58243"/>
        <dbReference type="ChEBI" id="CHEBI:58339"/>
        <dbReference type="ChEBI" id="CHEBI:456216"/>
        <dbReference type="EC" id="2.7.1.25"/>
    </reaction>
</comment>
<comment type="pathway">
    <text evidence="3 14 15">Sulfur metabolism; hydrogen sulfide biosynthesis; sulfite from sulfate: step 2/3.</text>
</comment>
<keyword evidence="9 14" id="KW-0418">Kinase</keyword>
<evidence type="ECO:0000256" key="13">
    <source>
        <dbReference type="ARBA" id="ARBA00031464"/>
    </source>
</evidence>
<evidence type="ECO:0000256" key="10">
    <source>
        <dbReference type="ARBA" id="ARBA00022840"/>
    </source>
</evidence>
<accession>A0A202B751</accession>
<evidence type="ECO:0000313" key="17">
    <source>
        <dbReference type="EMBL" id="OVE47413.1"/>
    </source>
</evidence>
<evidence type="ECO:0000256" key="6">
    <source>
        <dbReference type="ARBA" id="ARBA00018163"/>
    </source>
</evidence>
<evidence type="ECO:0000256" key="5">
    <source>
        <dbReference type="ARBA" id="ARBA00012121"/>
    </source>
</evidence>
<feature type="binding site" evidence="14">
    <location>
        <begin position="41"/>
        <end position="48"/>
    </location>
    <ligand>
        <name>ATP</name>
        <dbReference type="ChEBI" id="CHEBI:30616"/>
    </ligand>
</feature>
<sequence>MGEVSIQAGVPANVFRTGGRIRLVDRQRLFGHAAVTIWLTGLSGAGKSTIAYELEARLVRGGFSAVVLDGDNLRHGINRNLGFTDADRRENLRRVAEVARLMNDAGLIVICSCISPLRIDREMARDIVGERHFAEVYVSTPLAVCEQRDCKGLYAKARSGQLAHFTGVSSPYEAPEQAALALDTSALSVDECVDRLFGMVLRCCSPAAMEGGIGHEYHI</sequence>
<feature type="domain" description="APS kinase" evidence="16">
    <location>
        <begin position="34"/>
        <end position="182"/>
    </location>
</feature>
<dbReference type="SUPFAM" id="SSF52540">
    <property type="entry name" value="P-loop containing nucleoside triphosphate hydrolases"/>
    <property type="match status" value="1"/>
</dbReference>
<comment type="function">
    <text evidence="2 14 15">Catalyzes the synthesis of activated sulfate.</text>
</comment>
<dbReference type="EC" id="2.7.1.25" evidence="5 14"/>
<dbReference type="PANTHER" id="PTHR11055">
    <property type="entry name" value="BIFUNCTIONAL 3'-PHOSPHOADENOSINE 5'-PHOSPHOSULFATE SYNTHASE"/>
    <property type="match status" value="1"/>
</dbReference>
<dbReference type="RefSeq" id="WP_087698158.1">
    <property type="nucleotide sequence ID" value="NZ_JABXOB010000007.1"/>
</dbReference>
<evidence type="ECO:0000256" key="14">
    <source>
        <dbReference type="HAMAP-Rule" id="MF_00065"/>
    </source>
</evidence>
<keyword evidence="14" id="KW-0597">Phosphoprotein</keyword>
<comment type="caution">
    <text evidence="17">The sequence shown here is derived from an EMBL/GenBank/DDBJ whole genome shotgun (WGS) entry which is preliminary data.</text>
</comment>
<dbReference type="Pfam" id="PF01583">
    <property type="entry name" value="APS_kinase"/>
    <property type="match status" value="1"/>
</dbReference>
<dbReference type="EMBL" id="NHOO01000011">
    <property type="protein sequence ID" value="OVE47413.1"/>
    <property type="molecule type" value="Genomic_DNA"/>
</dbReference>
<reference evidence="17 18" key="1">
    <citation type="submission" date="2017-05" db="EMBL/GenBank/DDBJ databases">
        <title>Chromobacterium violaceum GHPS1 isolated from Hydrocarbon polluted soil in French Guiana display an awesome secondary metabolite arsenal and a battery of drug and heavy-metal-resistance and detoxification of xenobiotics proteins.</title>
        <authorList>
            <person name="Belbahri L."/>
        </authorList>
    </citation>
    <scope>NUCLEOTIDE SEQUENCE [LARGE SCALE GENOMIC DNA]</scope>
    <source>
        <strain evidence="17 18">GHPS1</strain>
    </source>
</reference>
<dbReference type="GO" id="GO:0005524">
    <property type="term" value="F:ATP binding"/>
    <property type="evidence" value="ECO:0007669"/>
    <property type="project" value="UniProtKB-UniRule"/>
</dbReference>
<evidence type="ECO:0000256" key="9">
    <source>
        <dbReference type="ARBA" id="ARBA00022777"/>
    </source>
</evidence>
<dbReference type="Proteomes" id="UP000196342">
    <property type="component" value="Unassembled WGS sequence"/>
</dbReference>
<evidence type="ECO:0000256" key="3">
    <source>
        <dbReference type="ARBA" id="ARBA00004806"/>
    </source>
</evidence>
<dbReference type="AlphaFoldDB" id="A0A202B751"/>
<dbReference type="Gene3D" id="3.40.50.300">
    <property type="entry name" value="P-loop containing nucleotide triphosphate hydrolases"/>
    <property type="match status" value="1"/>
</dbReference>
<evidence type="ECO:0000256" key="7">
    <source>
        <dbReference type="ARBA" id="ARBA00022679"/>
    </source>
</evidence>
<dbReference type="CDD" id="cd02027">
    <property type="entry name" value="APSK"/>
    <property type="match status" value="1"/>
</dbReference>
<feature type="active site" description="Phosphoserine intermediate" evidence="14">
    <location>
        <position position="115"/>
    </location>
</feature>
<dbReference type="GO" id="GO:0000103">
    <property type="term" value="P:sulfate assimilation"/>
    <property type="evidence" value="ECO:0007669"/>
    <property type="project" value="UniProtKB-UniRule"/>
</dbReference>
<name>A0A202B751_CHRVL</name>
<keyword evidence="10 14" id="KW-0067">ATP-binding</keyword>
<dbReference type="NCBIfam" id="NF003013">
    <property type="entry name" value="PRK03846.1"/>
    <property type="match status" value="1"/>
</dbReference>
<dbReference type="UniPathway" id="UPA00140">
    <property type="reaction ID" value="UER00205"/>
</dbReference>
<keyword evidence="7 14" id="KW-0808">Transferase</keyword>
<dbReference type="InterPro" id="IPR027417">
    <property type="entry name" value="P-loop_NTPase"/>
</dbReference>
<evidence type="ECO:0000256" key="11">
    <source>
        <dbReference type="ARBA" id="ARBA00029724"/>
    </source>
</evidence>
<evidence type="ECO:0000256" key="8">
    <source>
        <dbReference type="ARBA" id="ARBA00022741"/>
    </source>
</evidence>
<evidence type="ECO:0000256" key="15">
    <source>
        <dbReference type="RuleBase" id="RU004347"/>
    </source>
</evidence>
<dbReference type="NCBIfam" id="TIGR00455">
    <property type="entry name" value="apsK"/>
    <property type="match status" value="1"/>
</dbReference>
<dbReference type="GO" id="GO:0004020">
    <property type="term" value="F:adenylylsulfate kinase activity"/>
    <property type="evidence" value="ECO:0007669"/>
    <property type="project" value="UniProtKB-UniRule"/>
</dbReference>
<evidence type="ECO:0000256" key="1">
    <source>
        <dbReference type="ARBA" id="ARBA00001823"/>
    </source>
</evidence>